<protein>
    <submittedName>
        <fullName evidence="1">Uncharacterized protein</fullName>
    </submittedName>
</protein>
<dbReference type="AlphaFoldDB" id="A0A7J9HIA7"/>
<keyword evidence="2" id="KW-1185">Reference proteome</keyword>
<sequence>MRSHDGFVIDFSKRSATYVYAISGTDSSHSLPYVNVDTDPNGWPDASTCIATDDDTAIDVYAAVYASVNTEDNADRPGIWGTLLLHNGSDTNTNLITILLKWLIGATTSHGNRGYTMGA</sequence>
<gene>
    <name evidence="1" type="ORF">Gohar_025214</name>
</gene>
<evidence type="ECO:0000313" key="2">
    <source>
        <dbReference type="Proteomes" id="UP000593560"/>
    </source>
</evidence>
<reference evidence="1 2" key="1">
    <citation type="journal article" date="2019" name="Genome Biol. Evol.">
        <title>Insights into the evolution of the New World diploid cottons (Gossypium, subgenus Houzingenia) based on genome sequencing.</title>
        <authorList>
            <person name="Grover C.E."/>
            <person name="Arick M.A. 2nd"/>
            <person name="Thrash A."/>
            <person name="Conover J.L."/>
            <person name="Sanders W.S."/>
            <person name="Peterson D.G."/>
            <person name="Frelichowski J.E."/>
            <person name="Scheffler J.A."/>
            <person name="Scheffler B.E."/>
            <person name="Wendel J.F."/>
        </authorList>
    </citation>
    <scope>NUCLEOTIDE SEQUENCE [LARGE SCALE GENOMIC DNA]</scope>
    <source>
        <strain evidence="1">0</strain>
        <tissue evidence="1">Leaf</tissue>
    </source>
</reference>
<accession>A0A7J9HIA7</accession>
<organism evidence="1 2">
    <name type="scientific">Gossypium harknessii</name>
    <dbReference type="NCBI Taxonomy" id="34285"/>
    <lineage>
        <taxon>Eukaryota</taxon>
        <taxon>Viridiplantae</taxon>
        <taxon>Streptophyta</taxon>
        <taxon>Embryophyta</taxon>
        <taxon>Tracheophyta</taxon>
        <taxon>Spermatophyta</taxon>
        <taxon>Magnoliopsida</taxon>
        <taxon>eudicotyledons</taxon>
        <taxon>Gunneridae</taxon>
        <taxon>Pentapetalae</taxon>
        <taxon>rosids</taxon>
        <taxon>malvids</taxon>
        <taxon>Malvales</taxon>
        <taxon>Malvaceae</taxon>
        <taxon>Malvoideae</taxon>
        <taxon>Gossypium</taxon>
    </lineage>
</organism>
<dbReference type="Proteomes" id="UP000593560">
    <property type="component" value="Unassembled WGS sequence"/>
</dbReference>
<dbReference type="EMBL" id="JABFAD010000009">
    <property type="protein sequence ID" value="MBA0809570.1"/>
    <property type="molecule type" value="Genomic_DNA"/>
</dbReference>
<proteinExistence type="predicted"/>
<comment type="caution">
    <text evidence="1">The sequence shown here is derived from an EMBL/GenBank/DDBJ whole genome shotgun (WGS) entry which is preliminary data.</text>
</comment>
<evidence type="ECO:0000313" key="1">
    <source>
        <dbReference type="EMBL" id="MBA0809570.1"/>
    </source>
</evidence>
<name>A0A7J9HIA7_9ROSI</name>